<dbReference type="Pfam" id="PF15447">
    <property type="entry name" value="NTS"/>
    <property type="match status" value="1"/>
</dbReference>
<dbReference type="FunFam" id="1.20.58.830:FF:000003">
    <property type="entry name" value="Erythrocyte membrane protein 1, PfEMP1"/>
    <property type="match status" value="1"/>
</dbReference>
<sequence>MARGGGGGSTQDEDAKHMFDRIGAEVQKIATRKALDYIKDLQGDLGKVKFFKGDTVTNKNACLFDHTKDTNVTSGQNNENPCHGRQSVRFSDTQGAECYRTRIKGSEKNSGACAPFRKLHMCDRNLEHIEPHQITSTHNLLVDVLLAAKHEGQMITKNLKEYDATNYASRICTELARSFADIGDIIRGKDLFLGHNQRKKKLEENLKNLFKNLYKELTKDKKNGAEELQKRYENDGPNYYQLREDWWNANRYDVWKAMTCKAEGAYFHATCGGGKTPTDDKCHCIGGTVPTYFDYVPQYLRWFEEWAEDFCRKRKHKLENAIKNCRGEKGNERYCSRNGYDCINTVRIQGKLVKGSECDDCYSSCTPFVKWIDDKKQEFLKQKKKYANEINGSNENTEKKTKHGPINNLYVKDFYDILKVQYEKVNKFLELLSKEQICQSEPQVEQGKASLVKFTEDNDDKTFSHTEYCEPCPWCGLKHKEDGTWERKEENHPDCPQKEEKIFNIENTTDIPVLTPQKGKTSILQKYRNFCQNPQNNKQIKKWTCHYENTHNDDCVLHDGKKGTSKETIMSYHPFFWKWVTEMLDDSIEWRRELKSCIDKDKSGQCIKLCHWKCDCFAKWVKQKKNEFIEIKEHFKKQKDIGQKGVPIVFTHDDVLEGVLQSGELFKNIEKDYGNAEEIKHIKEIMDNKNRQETTGGGTQNKTTIDKLLNHEEGIAKECQQKQNDCNKQSPPTDRSPARSAEEGPGRNLPSPQTPSPPPEEEEDGDEDEEEEEEKEEEERAKETTQITKEDEVKPCDIVETLFTNGDTTALQDACKIKYDGKYYGWRCVAPSGPTSDGSGDTTKSSDSGSICVPPRRRRLYVGKLKEWAEKQVGEAAQGKGASSTSSHTDATQLLRQAFIESAAVETFFLWHKYKMDKEIEKKQQQENGGLVLDTSTVDEKPQEELQSGKIPDDFLRQMFYTLGDYRDICVGVKQDVIEALKKSGDNKSGDKNINDISDKIKEILNGDNKQQPRKENSVKDPKEWWNKHAESIWNGMICALTYEDKSEIEAKPTEGEKTNTPKITQNTQLKNALLDTEGKKPKTKTDGTHDYTYEKVVLKEEVNGAKSASASGENTPLTQFVKRPPYFRYLEEWGETFCVTRKRMLKNVKDNCLKSDGERCSGDGENCDDNLRGDPSTVPTFYCTSCGKSCGFYKKWIKTKKDEFTKQGNAYNEQREKAESNTGNIYDEKFVEKLRSDYKSIDSFLNSLKKGPCKTNNENNKGEDEIKFDDKEKTFGHETYCDPCSEFKVKCNGRVCNGDGTKVECNGTNKNSISANHIIDDKNGNGNIEMLVSDNSPNGFNGLEDCENAHIFKGIRKEQWTCGKVCGYNVCKPKNGNGKKGNGNQIIIIRALFKRWLEYFLEDYNKIKKKLKPCMNSGEGSKCIKDYEKKYKCVKQWIEKKKTEWGKIKEHYLEKNKEGDTEMISLVRTFLEELQPQTDVNKAIKPCKSLDKFETSCGLNGPKPSEKGEHKINDVIDCMLNKLQNKIHDCNKNHTQNSVETEKPCQESPSVEDEDDTLHKEIEVKAPEICKDVVQEAEPEEPGETCTPAAGGKENPEETPVLKPEEEAVPEPPQPPQEKAPAPAPHPQPPPPLPSDNTSDILKTTIPFGIALALTSIVFLFLK</sequence>
<feature type="region of interest" description="Disordered" evidence="2">
    <location>
        <begin position="1575"/>
        <end position="1641"/>
    </location>
</feature>
<dbReference type="FunFam" id="1.20.58.1930:FF:000001">
    <property type="entry name" value="Erythrocyte membrane protein 1, PfEMP1"/>
    <property type="match status" value="1"/>
</dbReference>
<dbReference type="InterPro" id="IPR004258">
    <property type="entry name" value="DBL"/>
</dbReference>
<feature type="domain" description="Duffy-binding-like" evidence="8">
    <location>
        <begin position="1133"/>
        <end position="1279"/>
    </location>
</feature>
<keyword evidence="3" id="KW-1133">Transmembrane helix</keyword>
<dbReference type="Pfam" id="PF05424">
    <property type="entry name" value="Duffy_binding"/>
    <property type="match status" value="2"/>
</dbReference>
<feature type="domain" description="Duffy-antigen binding" evidence="5">
    <location>
        <begin position="851"/>
        <end position="1058"/>
    </location>
</feature>
<reference evidence="9 10" key="1">
    <citation type="submission" date="2013-02" db="EMBL/GenBank/DDBJ databases">
        <title>The Genome Annotation of Plasmodium falciparum Vietnam Oak-Knoll (FVO).</title>
        <authorList>
            <consortium name="The Broad Institute Genome Sequencing Platform"/>
            <consortium name="The Broad Institute Genome Sequencing Center for Infectious Disease"/>
            <person name="Neafsey D."/>
            <person name="Hoffman S."/>
            <person name="Volkman S."/>
            <person name="Rosenthal P."/>
            <person name="Walker B."/>
            <person name="Young S.K."/>
            <person name="Zeng Q."/>
            <person name="Gargeya S."/>
            <person name="Fitzgerald M."/>
            <person name="Haas B."/>
            <person name="Abouelleil A."/>
            <person name="Allen A.W."/>
            <person name="Alvarado L."/>
            <person name="Arachchi H.M."/>
            <person name="Berlin A.M."/>
            <person name="Chapman S.B."/>
            <person name="Gainer-Dewar J."/>
            <person name="Goldberg J."/>
            <person name="Griggs A."/>
            <person name="Gujja S."/>
            <person name="Hansen M."/>
            <person name="Howarth C."/>
            <person name="Imamovic A."/>
            <person name="Ireland A."/>
            <person name="Larimer J."/>
            <person name="McCowan C."/>
            <person name="Murphy C."/>
            <person name="Pearson M."/>
            <person name="Poon T.W."/>
            <person name="Priest M."/>
            <person name="Roberts A."/>
            <person name="Saif S."/>
            <person name="Shea T."/>
            <person name="Sisk P."/>
            <person name="Sykes S."/>
            <person name="Wortman J."/>
            <person name="Nusbaum C."/>
            <person name="Birren B."/>
        </authorList>
    </citation>
    <scope>NUCLEOTIDE SEQUENCE [LARGE SCALE GENOMIC DNA]</scope>
    <source>
        <strain evidence="10">Vietnam Oak-Knoll (FVO)</strain>
    </source>
</reference>
<evidence type="ECO:0000259" key="8">
    <source>
        <dbReference type="Pfam" id="PF22672"/>
    </source>
</evidence>
<keyword evidence="3" id="KW-0812">Transmembrane</keyword>
<feature type="compositionally biased region" description="Basic and acidic residues" evidence="2">
    <location>
        <begin position="778"/>
        <end position="791"/>
    </location>
</feature>
<feature type="compositionally biased region" description="Low complexity" evidence="2">
    <location>
        <begin position="833"/>
        <end position="850"/>
    </location>
</feature>
<evidence type="ECO:0000256" key="2">
    <source>
        <dbReference type="SAM" id="MobiDB-lite"/>
    </source>
</evidence>
<feature type="compositionally biased region" description="Pro residues" evidence="2">
    <location>
        <begin position="1611"/>
        <end position="1635"/>
    </location>
</feature>
<dbReference type="EMBL" id="KI925290">
    <property type="protein sequence ID" value="ETW15098.1"/>
    <property type="molecule type" value="Genomic_DNA"/>
</dbReference>
<feature type="non-terminal residue" evidence="9">
    <location>
        <position position="1664"/>
    </location>
</feature>
<evidence type="ECO:0008006" key="11">
    <source>
        <dbReference type="Google" id="ProtNLM"/>
    </source>
</evidence>
<dbReference type="Gene3D" id="1.20.1310.20">
    <property type="entry name" value="Duffy-antigen binding domain"/>
    <property type="match status" value="2"/>
</dbReference>
<dbReference type="InterPro" id="IPR008602">
    <property type="entry name" value="Duffy-antigen-binding"/>
</dbReference>
<evidence type="ECO:0000259" key="7">
    <source>
        <dbReference type="Pfam" id="PF18562"/>
    </source>
</evidence>
<proteinExistence type="predicted"/>
<dbReference type="Gene3D" id="1.20.58.1930">
    <property type="match status" value="1"/>
</dbReference>
<dbReference type="GO" id="GO:0016020">
    <property type="term" value="C:membrane"/>
    <property type="evidence" value="ECO:0007669"/>
    <property type="project" value="InterPro"/>
</dbReference>
<feature type="region of interest" description="Disordered" evidence="2">
    <location>
        <begin position="720"/>
        <end position="791"/>
    </location>
</feature>
<dbReference type="InterPro" id="IPR041480">
    <property type="entry name" value="CIDR1_gamma"/>
</dbReference>
<feature type="domain" description="Duffy-binding-like" evidence="4">
    <location>
        <begin position="575"/>
        <end position="725"/>
    </location>
</feature>
<keyword evidence="3" id="KW-0472">Membrane</keyword>
<protein>
    <recommendedName>
        <fullName evidence="11">Duffy-binding-like domain-containing protein</fullName>
    </recommendedName>
</protein>
<accession>A0A024UWE1</accession>
<feature type="compositionally biased region" description="Polar residues" evidence="2">
    <location>
        <begin position="721"/>
        <end position="733"/>
    </location>
</feature>
<feature type="transmembrane region" description="Helical" evidence="3">
    <location>
        <begin position="1642"/>
        <end position="1663"/>
    </location>
</feature>
<feature type="region of interest" description="Disordered" evidence="2">
    <location>
        <begin position="1535"/>
        <end position="1558"/>
    </location>
</feature>
<evidence type="ECO:0000256" key="3">
    <source>
        <dbReference type="SAM" id="Phobius"/>
    </source>
</evidence>
<feature type="region of interest" description="Disordered" evidence="2">
    <location>
        <begin position="1003"/>
        <end position="1022"/>
    </location>
</feature>
<dbReference type="Pfam" id="PF03011">
    <property type="entry name" value="PFEMP"/>
    <property type="match status" value="2"/>
</dbReference>
<evidence type="ECO:0000313" key="9">
    <source>
        <dbReference type="EMBL" id="ETW15098.1"/>
    </source>
</evidence>
<evidence type="ECO:0000256" key="1">
    <source>
        <dbReference type="SAM" id="Coils"/>
    </source>
</evidence>
<feature type="region of interest" description="Disordered" evidence="2">
    <location>
        <begin position="833"/>
        <end position="852"/>
    </location>
</feature>
<feature type="domain" description="Duffy-antigen binding" evidence="5">
    <location>
        <begin position="111"/>
        <end position="301"/>
    </location>
</feature>
<feature type="domain" description="Plasmodium falciparum erythrocyte membrane protein-1 N-terminal segment" evidence="6">
    <location>
        <begin position="14"/>
        <end position="47"/>
    </location>
</feature>
<reference evidence="9 10" key="2">
    <citation type="submission" date="2013-02" db="EMBL/GenBank/DDBJ databases">
        <title>The Genome Sequence of Plasmodium falciparum Vietnam Oak-Knoll (FVO).</title>
        <authorList>
            <consortium name="The Broad Institute Genome Sequencing Platform"/>
            <consortium name="The Broad Institute Genome Sequencing Center for Infectious Disease"/>
            <person name="Neafsey D."/>
            <person name="Cheeseman I."/>
            <person name="Volkman S."/>
            <person name="Adams J."/>
            <person name="Walker B."/>
            <person name="Young S.K."/>
            <person name="Zeng Q."/>
            <person name="Gargeya S."/>
            <person name="Fitzgerald M."/>
            <person name="Haas B."/>
            <person name="Abouelleil A."/>
            <person name="Alvarado L."/>
            <person name="Arachchi H.M."/>
            <person name="Berlin A.M."/>
            <person name="Chapman S.B."/>
            <person name="Dewar J."/>
            <person name="Goldberg J."/>
            <person name="Griggs A."/>
            <person name="Gujja S."/>
            <person name="Hansen M."/>
            <person name="Howarth C."/>
            <person name="Imamovic A."/>
            <person name="Larimer J."/>
            <person name="McCowan C."/>
            <person name="Murphy C."/>
            <person name="Neiman D."/>
            <person name="Pearson M."/>
            <person name="Priest M."/>
            <person name="Roberts A."/>
            <person name="Saif S."/>
            <person name="Shea T."/>
            <person name="Sisk P."/>
            <person name="Sykes S."/>
            <person name="Wortman J."/>
            <person name="Nusbaum C."/>
            <person name="Birren B."/>
        </authorList>
    </citation>
    <scope>NUCLEOTIDE SEQUENCE [LARGE SCALE GENOMIC DNA]</scope>
    <source>
        <strain evidence="10">Vietnam Oak-Knoll (FVO)</strain>
    </source>
</reference>
<dbReference type="Pfam" id="PF18562">
    <property type="entry name" value="CIDR1_gamma"/>
    <property type="match status" value="1"/>
</dbReference>
<keyword evidence="1" id="KW-0175">Coiled coil</keyword>
<feature type="domain" description="Cysteine-rich interdomain region 1 gamma" evidence="7">
    <location>
        <begin position="1327"/>
        <end position="1376"/>
    </location>
</feature>
<dbReference type="GO" id="GO:0046789">
    <property type="term" value="F:host cell surface receptor binding"/>
    <property type="evidence" value="ECO:0007669"/>
    <property type="project" value="InterPro"/>
</dbReference>
<dbReference type="FunFam" id="1.20.58.830:FF:000001">
    <property type="entry name" value="Erythrocyte membrane protein 1, PfEMP1"/>
    <property type="match status" value="1"/>
</dbReference>
<dbReference type="InterPro" id="IPR042202">
    <property type="entry name" value="Duffy-ag-bd_sf"/>
</dbReference>
<dbReference type="Proteomes" id="UP000030690">
    <property type="component" value="Unassembled WGS sequence"/>
</dbReference>
<feature type="region of interest" description="Disordered" evidence="2">
    <location>
        <begin position="924"/>
        <end position="947"/>
    </location>
</feature>
<feature type="domain" description="Duffy-binding-like" evidence="8">
    <location>
        <begin position="305"/>
        <end position="467"/>
    </location>
</feature>
<dbReference type="InterPro" id="IPR054595">
    <property type="entry name" value="DBL_C"/>
</dbReference>
<feature type="compositionally biased region" description="Acidic residues" evidence="2">
    <location>
        <begin position="759"/>
        <end position="777"/>
    </location>
</feature>
<dbReference type="SUPFAM" id="SSF140924">
    <property type="entry name" value="Duffy binding domain-like"/>
    <property type="match status" value="4"/>
</dbReference>
<evidence type="ECO:0000259" key="4">
    <source>
        <dbReference type="Pfam" id="PF03011"/>
    </source>
</evidence>
<evidence type="ECO:0000313" key="10">
    <source>
        <dbReference type="Proteomes" id="UP000030690"/>
    </source>
</evidence>
<evidence type="ECO:0000259" key="6">
    <source>
        <dbReference type="Pfam" id="PF15447"/>
    </source>
</evidence>
<feature type="domain" description="Duffy-binding-like" evidence="4">
    <location>
        <begin position="1393"/>
        <end position="1538"/>
    </location>
</feature>
<dbReference type="InterPro" id="IPR029210">
    <property type="entry name" value="PfEMP1_NTS"/>
</dbReference>
<name>A0A024UWE1_PLAFA</name>
<gene>
    <name evidence="9" type="ORF">PFFVO_05989</name>
</gene>
<feature type="coiled-coil region" evidence="1">
    <location>
        <begin position="192"/>
        <end position="235"/>
    </location>
</feature>
<dbReference type="Pfam" id="PF22672">
    <property type="entry name" value="DBL_C"/>
    <property type="match status" value="2"/>
</dbReference>
<evidence type="ECO:0000259" key="5">
    <source>
        <dbReference type="Pfam" id="PF05424"/>
    </source>
</evidence>
<organism evidence="9 10">
    <name type="scientific">Plasmodium falciparum Vietnam Oak-Knoll</name>
    <name type="common">FVO</name>
    <dbReference type="NCBI Taxonomy" id="1036723"/>
    <lineage>
        <taxon>Eukaryota</taxon>
        <taxon>Sar</taxon>
        <taxon>Alveolata</taxon>
        <taxon>Apicomplexa</taxon>
        <taxon>Aconoidasida</taxon>
        <taxon>Haemosporida</taxon>
        <taxon>Plasmodiidae</taxon>
        <taxon>Plasmodium</taxon>
        <taxon>Plasmodium (Laverania)</taxon>
    </lineage>
</organism>
<dbReference type="Gene3D" id="1.20.58.830">
    <property type="match status" value="3"/>
</dbReference>
<feature type="compositionally biased region" description="Basic and acidic residues" evidence="2">
    <location>
        <begin position="736"/>
        <end position="745"/>
    </location>
</feature>